<sequence length="382" mass="43567">MTSALHTNIKSGKSPFEKRFITIEELAKRLIPSDAPLIIYGAGATCSDTLKSLFAEKILPLCITDSDPTKAGTSIMDIPVLTPEEAIQKAGPHAICVVAIWSIATFYKDFVTRLSTIGYRQIFFLNIDFRPRSLPKRWVEDVQQNEARLLMTLDKFSDDKSKARFEDFIYSFLSSKLDHCNILGSYKSLDGEILNNDLVQAGNEDSLIHCRSGFQDDKDTYLNKISQLKEAYLFEPTWVGRIKTKEYFHSTQSYKILIFPNLLSNDMTETDFDEKIFFTRFMDQEEYKPAHANTIPLDMLVDELLPTIIHLDMTSGHIEALRGASKMIANNNPTILLSGFRHASEISDIIQTFPLYEFHMRYFGGITMREGYTLVMKSRGLE</sequence>
<protein>
    <submittedName>
        <fullName evidence="1">Uncharacterized protein</fullName>
    </submittedName>
</protein>
<dbReference type="SUPFAM" id="SSF53335">
    <property type="entry name" value="S-adenosyl-L-methionine-dependent methyltransferases"/>
    <property type="match status" value="1"/>
</dbReference>
<comment type="caution">
    <text evidence="1">The sequence shown here is derived from an EMBL/GenBank/DDBJ whole genome shotgun (WGS) entry which is preliminary data.</text>
</comment>
<name>A0A371P0V2_9BACL</name>
<evidence type="ECO:0000313" key="2">
    <source>
        <dbReference type="Proteomes" id="UP000261905"/>
    </source>
</evidence>
<evidence type="ECO:0000313" key="1">
    <source>
        <dbReference type="EMBL" id="REK69572.1"/>
    </source>
</evidence>
<dbReference type="OrthoDB" id="2676595at2"/>
<dbReference type="Proteomes" id="UP000261905">
    <property type="component" value="Unassembled WGS sequence"/>
</dbReference>
<accession>A0A371P0V2</accession>
<organism evidence="1 2">
    <name type="scientific">Paenibacillus paeoniae</name>
    <dbReference type="NCBI Taxonomy" id="2292705"/>
    <lineage>
        <taxon>Bacteria</taxon>
        <taxon>Bacillati</taxon>
        <taxon>Bacillota</taxon>
        <taxon>Bacilli</taxon>
        <taxon>Bacillales</taxon>
        <taxon>Paenibacillaceae</taxon>
        <taxon>Paenibacillus</taxon>
    </lineage>
</organism>
<dbReference type="InterPro" id="IPR029063">
    <property type="entry name" value="SAM-dependent_MTases_sf"/>
</dbReference>
<gene>
    <name evidence="1" type="ORF">DX130_24025</name>
</gene>
<keyword evidence="2" id="KW-1185">Reference proteome</keyword>
<dbReference type="AlphaFoldDB" id="A0A371P0V2"/>
<proteinExistence type="predicted"/>
<dbReference type="RefSeq" id="WP_116049703.1">
    <property type="nucleotide sequence ID" value="NZ_QUBQ01000007.1"/>
</dbReference>
<reference evidence="1 2" key="1">
    <citation type="submission" date="2018-08" db="EMBL/GenBank/DDBJ databases">
        <title>Paenibacillus sp. M4BSY-1, whole genome shotgun sequence.</title>
        <authorList>
            <person name="Tuo L."/>
        </authorList>
    </citation>
    <scope>NUCLEOTIDE SEQUENCE [LARGE SCALE GENOMIC DNA]</scope>
    <source>
        <strain evidence="1 2">M4BSY-1</strain>
    </source>
</reference>
<dbReference type="EMBL" id="QUBQ01000007">
    <property type="protein sequence ID" value="REK69572.1"/>
    <property type="molecule type" value="Genomic_DNA"/>
</dbReference>
<dbReference type="Gene3D" id="3.40.50.150">
    <property type="entry name" value="Vaccinia Virus protein VP39"/>
    <property type="match status" value="1"/>
</dbReference>